<organism evidence="2">
    <name type="scientific">marine sediment metagenome</name>
    <dbReference type="NCBI Taxonomy" id="412755"/>
    <lineage>
        <taxon>unclassified sequences</taxon>
        <taxon>metagenomes</taxon>
        <taxon>ecological metagenomes</taxon>
    </lineage>
</organism>
<comment type="caution">
    <text evidence="2">The sequence shown here is derived from an EMBL/GenBank/DDBJ whole genome shotgun (WGS) entry which is preliminary data.</text>
</comment>
<keyword evidence="1" id="KW-0812">Transmembrane</keyword>
<name>A0A0F9LM79_9ZZZZ</name>
<dbReference type="AlphaFoldDB" id="A0A0F9LM79"/>
<dbReference type="EMBL" id="LAZR01005916">
    <property type="protein sequence ID" value="KKM96159.1"/>
    <property type="molecule type" value="Genomic_DNA"/>
</dbReference>
<evidence type="ECO:0000313" key="2">
    <source>
        <dbReference type="EMBL" id="KKM96159.1"/>
    </source>
</evidence>
<accession>A0A0F9LM79</accession>
<keyword evidence="1" id="KW-1133">Transmembrane helix</keyword>
<evidence type="ECO:0000256" key="1">
    <source>
        <dbReference type="SAM" id="Phobius"/>
    </source>
</evidence>
<reference evidence="2" key="1">
    <citation type="journal article" date="2015" name="Nature">
        <title>Complex archaea that bridge the gap between prokaryotes and eukaryotes.</title>
        <authorList>
            <person name="Spang A."/>
            <person name="Saw J.H."/>
            <person name="Jorgensen S.L."/>
            <person name="Zaremba-Niedzwiedzka K."/>
            <person name="Martijn J."/>
            <person name="Lind A.E."/>
            <person name="van Eijk R."/>
            <person name="Schleper C."/>
            <person name="Guy L."/>
            <person name="Ettema T.J."/>
        </authorList>
    </citation>
    <scope>NUCLEOTIDE SEQUENCE</scope>
</reference>
<gene>
    <name evidence="2" type="ORF">LCGC14_1180940</name>
</gene>
<protein>
    <submittedName>
        <fullName evidence="2">Uncharacterized protein</fullName>
    </submittedName>
</protein>
<keyword evidence="1" id="KW-0472">Membrane</keyword>
<feature type="transmembrane region" description="Helical" evidence="1">
    <location>
        <begin position="31"/>
        <end position="55"/>
    </location>
</feature>
<proteinExistence type="predicted"/>
<sequence length="74" mass="8445">MGLGFLGFITTVINYDTTEYLFLGDNVYYGVYSFLIGFVSGGTVILMIFVTWASYQELPQKTYKFYPVRKSLGE</sequence>